<protein>
    <recommendedName>
        <fullName evidence="5">Transmembrane protein</fullName>
    </recommendedName>
</protein>
<evidence type="ECO:0000256" key="1">
    <source>
        <dbReference type="SAM" id="MobiDB-lite"/>
    </source>
</evidence>
<keyword evidence="2" id="KW-0812">Transmembrane</keyword>
<feature type="transmembrane region" description="Helical" evidence="2">
    <location>
        <begin position="331"/>
        <end position="350"/>
    </location>
</feature>
<reference evidence="3 4" key="1">
    <citation type="journal article" date="2016" name="Genome Announc.">
        <title>Draft Genome Sequences of Five Rapidly Growing Mycobacterium Species, M. thermoresistibile, M. fortuitum subsp. acetamidolyticum, M. canariasense, M. brisbanense, and M. novocastrense.</title>
        <authorList>
            <person name="Katahira K."/>
            <person name="Ogura Y."/>
            <person name="Gotoh Y."/>
            <person name="Hayashi T."/>
        </authorList>
    </citation>
    <scope>NUCLEOTIDE SEQUENCE [LARGE SCALE GENOMIC DNA]</scope>
    <source>
        <strain evidence="3 4">JCM6362</strain>
    </source>
</reference>
<dbReference type="OMA" id="YWSEPEP"/>
<comment type="caution">
    <text evidence="3">The sequence shown here is derived from an EMBL/GenBank/DDBJ whole genome shotgun (WGS) entry which is preliminary data.</text>
</comment>
<feature type="transmembrane region" description="Helical" evidence="2">
    <location>
        <begin position="299"/>
        <end position="319"/>
    </location>
</feature>
<accession>A0A100XFF9</accession>
<dbReference type="RefSeq" id="WP_003926554.1">
    <property type="nucleotide sequence ID" value="NZ_BCTB01000018.1"/>
</dbReference>
<evidence type="ECO:0000313" key="4">
    <source>
        <dbReference type="Proteomes" id="UP000069654"/>
    </source>
</evidence>
<dbReference type="EMBL" id="BCTB01000018">
    <property type="protein sequence ID" value="GAT15660.1"/>
    <property type="molecule type" value="Genomic_DNA"/>
</dbReference>
<dbReference type="Proteomes" id="UP000069654">
    <property type="component" value="Unassembled WGS sequence"/>
</dbReference>
<dbReference type="AlphaFoldDB" id="A0A100XFF9"/>
<evidence type="ECO:0000256" key="2">
    <source>
        <dbReference type="SAM" id="Phobius"/>
    </source>
</evidence>
<feature type="compositionally biased region" description="Acidic residues" evidence="1">
    <location>
        <begin position="209"/>
        <end position="240"/>
    </location>
</feature>
<name>A0A100XFF9_MYCTH</name>
<keyword evidence="2" id="KW-1133">Transmembrane helix</keyword>
<feature type="compositionally biased region" description="Basic and acidic residues" evidence="1">
    <location>
        <begin position="176"/>
        <end position="196"/>
    </location>
</feature>
<feature type="region of interest" description="Disordered" evidence="1">
    <location>
        <begin position="1"/>
        <end position="240"/>
    </location>
</feature>
<gene>
    <name evidence="3" type="ORF">RMCT_2630</name>
</gene>
<organism evidence="3 4">
    <name type="scientific">Mycolicibacterium thermoresistibile</name>
    <name type="common">Mycobacterium thermoresistibile</name>
    <dbReference type="NCBI Taxonomy" id="1797"/>
    <lineage>
        <taxon>Bacteria</taxon>
        <taxon>Bacillati</taxon>
        <taxon>Actinomycetota</taxon>
        <taxon>Actinomycetes</taxon>
        <taxon>Mycobacteriales</taxon>
        <taxon>Mycobacteriaceae</taxon>
        <taxon>Mycolicibacterium</taxon>
    </lineage>
</organism>
<feature type="compositionally biased region" description="Basic and acidic residues" evidence="1">
    <location>
        <begin position="99"/>
        <end position="121"/>
    </location>
</feature>
<reference evidence="4" key="2">
    <citation type="submission" date="2016-02" db="EMBL/GenBank/DDBJ databases">
        <title>Draft genome sequence of five rapidly growing Mycobacterium species.</title>
        <authorList>
            <person name="Katahira K."/>
            <person name="Gotou Y."/>
            <person name="Iida K."/>
            <person name="Ogura Y."/>
            <person name="Hayashi T."/>
        </authorList>
    </citation>
    <scope>NUCLEOTIDE SEQUENCE [LARGE SCALE GENOMIC DNA]</scope>
    <source>
        <strain evidence="4">JCM6362</strain>
    </source>
</reference>
<feature type="compositionally biased region" description="Acidic residues" evidence="1">
    <location>
        <begin position="133"/>
        <end position="150"/>
    </location>
</feature>
<keyword evidence="2" id="KW-0472">Membrane</keyword>
<proteinExistence type="predicted"/>
<dbReference type="OrthoDB" id="4764613at2"/>
<evidence type="ECO:0008006" key="5">
    <source>
        <dbReference type="Google" id="ProtNLM"/>
    </source>
</evidence>
<dbReference type="STRING" id="1797.RMCT_2630"/>
<feature type="transmembrane region" description="Helical" evidence="2">
    <location>
        <begin position="273"/>
        <end position="293"/>
    </location>
</feature>
<sequence>MTEPEDSNRPISVAELLARNGTIGAPPVGGRRRRRRGNADAITVAELTGEIPVVGDDTEPEDAQKDGSGPDGSGRAAPVETPAERTDEQELPGPTGRTDLPKRETPTPAPDRDRTGQDRSAHRAPRRPAVADSDPDEMVPDPLDDGEDAFESPVDLADAPEIDYGPANFDDDADGPQERVEVAERRPWSRSTHDELFGGPTVADRDTPFDLDTDDVDDTDLEGDLGAEFDETDDETDLDEDLDENLDEEVVEDDTADVGAGEGSRLSAILRGALVVGQCLLAVAFGAGLFLGFDQLWRWNSIVTLVLSMLVILGLVAGVRVVRKTEDITSTMIAVVVGALVTFGPLALQLQAS</sequence>
<evidence type="ECO:0000313" key="3">
    <source>
        <dbReference type="EMBL" id="GAT15660.1"/>
    </source>
</evidence>